<dbReference type="AlphaFoldDB" id="A0A917UUU2"/>
<dbReference type="PANTHER" id="PTHR37419">
    <property type="entry name" value="SERINE/THREONINE-PROTEIN KINASE TOXIN HIPA"/>
    <property type="match status" value="1"/>
</dbReference>
<evidence type="ECO:0000313" key="7">
    <source>
        <dbReference type="Proteomes" id="UP000636956"/>
    </source>
</evidence>
<evidence type="ECO:0000259" key="4">
    <source>
        <dbReference type="Pfam" id="PF07804"/>
    </source>
</evidence>
<dbReference type="Pfam" id="PF13657">
    <property type="entry name" value="Couple_hipA"/>
    <property type="match status" value="1"/>
</dbReference>
<gene>
    <name evidence="6" type="ORF">GCM10011372_26720</name>
</gene>
<comment type="similarity">
    <text evidence="1">Belongs to the HipA Ser/Thr kinase family.</text>
</comment>
<dbReference type="RefSeq" id="WP_188743925.1">
    <property type="nucleotide sequence ID" value="NZ_BAABFW010000029.1"/>
</dbReference>
<proteinExistence type="inferred from homology"/>
<comment type="caution">
    <text evidence="6">The sequence shown here is derived from an EMBL/GenBank/DDBJ whole genome shotgun (WGS) entry which is preliminary data.</text>
</comment>
<dbReference type="InterPro" id="IPR017508">
    <property type="entry name" value="HipA_N1"/>
</dbReference>
<name>A0A917UUU2_9MICO</name>
<reference evidence="6" key="1">
    <citation type="journal article" date="2014" name="Int. J. Syst. Evol. Microbiol.">
        <title>Complete genome sequence of Corynebacterium casei LMG S-19264T (=DSM 44701T), isolated from a smear-ripened cheese.</title>
        <authorList>
            <consortium name="US DOE Joint Genome Institute (JGI-PGF)"/>
            <person name="Walter F."/>
            <person name="Albersmeier A."/>
            <person name="Kalinowski J."/>
            <person name="Ruckert C."/>
        </authorList>
    </citation>
    <scope>NUCLEOTIDE SEQUENCE</scope>
    <source>
        <strain evidence="6">CGMCC 1.8984</strain>
    </source>
</reference>
<evidence type="ECO:0000256" key="1">
    <source>
        <dbReference type="ARBA" id="ARBA00010164"/>
    </source>
</evidence>
<evidence type="ECO:0000256" key="2">
    <source>
        <dbReference type="ARBA" id="ARBA00022679"/>
    </source>
</evidence>
<keyword evidence="7" id="KW-1185">Reference proteome</keyword>
<dbReference type="PANTHER" id="PTHR37419:SF1">
    <property type="entry name" value="SERINE_THREONINE-PROTEIN KINASE TOXIN HIPA"/>
    <property type="match status" value="1"/>
</dbReference>
<organism evidence="6 7">
    <name type="scientific">Agromyces bauzanensis</name>
    <dbReference type="NCBI Taxonomy" id="1308924"/>
    <lineage>
        <taxon>Bacteria</taxon>
        <taxon>Bacillati</taxon>
        <taxon>Actinomycetota</taxon>
        <taxon>Actinomycetes</taxon>
        <taxon>Micrococcales</taxon>
        <taxon>Microbacteriaceae</taxon>
        <taxon>Agromyces</taxon>
    </lineage>
</organism>
<dbReference type="Proteomes" id="UP000636956">
    <property type="component" value="Unassembled WGS sequence"/>
</dbReference>
<evidence type="ECO:0000259" key="5">
    <source>
        <dbReference type="Pfam" id="PF13657"/>
    </source>
</evidence>
<sequence>MARFPKLNVYLDGDFVGDLRQTDAGATTFTYDDDYRRHPEATPLSLSMPVSRASHPPRAVVPFLQGLLPDSGGKLSELSTAFHTSALNPYGLLAFVGRDVAGAVQILPPDESARDAGPREERVEALSADAVADLIDDLIKNADTWGTRDVAGRWSLPGAQPKVALFRSIDGEWGIPLDATPTTHILKPAVPPFIEHDVNEYVTMHAAAHLGLDVADAQLLTTTRGDRVFVSKRYDREVVDGVWRRRHQEDFCQALSVMPAQKYQSDGGPGFARMAQLIDTFPNVEQRRRSQRRMFDAMVFNVSAANTDAHAKNYSILLDAERAELAPLYDLGTHLVYPATRPLASAMKVGDEYRLDGIGIRDFVAVGRKLRIPADEAEARAFEIRAGLADAFAAAAQTIASSTERAIADRITSAVAAHASKRGWIDR</sequence>
<keyword evidence="3 6" id="KW-0418">Kinase</keyword>
<keyword evidence="2" id="KW-0808">Transferase</keyword>
<dbReference type="Gene3D" id="1.10.1070.20">
    <property type="match status" value="1"/>
</dbReference>
<accession>A0A917UUU2</accession>
<dbReference type="NCBIfam" id="TIGR03071">
    <property type="entry name" value="couple_hipA"/>
    <property type="match status" value="1"/>
</dbReference>
<evidence type="ECO:0000256" key="3">
    <source>
        <dbReference type="ARBA" id="ARBA00022777"/>
    </source>
</evidence>
<reference evidence="6" key="2">
    <citation type="submission" date="2020-09" db="EMBL/GenBank/DDBJ databases">
        <authorList>
            <person name="Sun Q."/>
            <person name="Zhou Y."/>
        </authorList>
    </citation>
    <scope>NUCLEOTIDE SEQUENCE</scope>
    <source>
        <strain evidence="6">CGMCC 1.8984</strain>
    </source>
</reference>
<dbReference type="GO" id="GO:0004674">
    <property type="term" value="F:protein serine/threonine kinase activity"/>
    <property type="evidence" value="ECO:0007669"/>
    <property type="project" value="TreeGrafter"/>
</dbReference>
<dbReference type="InterPro" id="IPR052028">
    <property type="entry name" value="HipA_Ser/Thr_kinase"/>
</dbReference>
<dbReference type="EMBL" id="BMMD01000016">
    <property type="protein sequence ID" value="GGJ86960.1"/>
    <property type="molecule type" value="Genomic_DNA"/>
</dbReference>
<dbReference type="InterPro" id="IPR012893">
    <property type="entry name" value="HipA-like_C"/>
</dbReference>
<feature type="domain" description="HipA N-terminal subdomain 1" evidence="5">
    <location>
        <begin position="7"/>
        <end position="106"/>
    </location>
</feature>
<evidence type="ECO:0000313" key="6">
    <source>
        <dbReference type="EMBL" id="GGJ86960.1"/>
    </source>
</evidence>
<protein>
    <submittedName>
        <fullName evidence="6">Kinase Y4mE</fullName>
    </submittedName>
</protein>
<feature type="domain" description="HipA-like C-terminal" evidence="4">
    <location>
        <begin position="154"/>
        <end position="386"/>
    </location>
</feature>
<dbReference type="GO" id="GO:0005829">
    <property type="term" value="C:cytosol"/>
    <property type="evidence" value="ECO:0007669"/>
    <property type="project" value="TreeGrafter"/>
</dbReference>
<dbReference type="Pfam" id="PF07804">
    <property type="entry name" value="HipA_C"/>
    <property type="match status" value="1"/>
</dbReference>